<dbReference type="SUPFAM" id="SSF48371">
    <property type="entry name" value="ARM repeat"/>
    <property type="match status" value="1"/>
</dbReference>
<dbReference type="Gene3D" id="1.25.10.10">
    <property type="entry name" value="Leucine-rich Repeat Variant"/>
    <property type="match status" value="1"/>
</dbReference>
<dbReference type="PANTHER" id="PTHR33546">
    <property type="entry name" value="LARGE, MULTIFUNCTIONAL SECRETED PROTEIN-RELATED"/>
    <property type="match status" value="1"/>
</dbReference>
<dbReference type="SUPFAM" id="SSF50952">
    <property type="entry name" value="Soluble quinoprotein glucose dehydrogenase"/>
    <property type="match status" value="1"/>
</dbReference>
<keyword evidence="7" id="KW-0378">Hydrolase</keyword>
<evidence type="ECO:0000256" key="5">
    <source>
        <dbReference type="SAM" id="SignalP"/>
    </source>
</evidence>
<dbReference type="InterPro" id="IPR055557">
    <property type="entry name" value="DUF7133"/>
</dbReference>
<evidence type="ECO:0000259" key="6">
    <source>
        <dbReference type="PROSITE" id="PS51007"/>
    </source>
</evidence>
<dbReference type="NCBIfam" id="TIGR02604">
    <property type="entry name" value="Piru_Ver_Nterm"/>
    <property type="match status" value="1"/>
</dbReference>
<dbReference type="NCBIfam" id="TIGR02603">
    <property type="entry name" value="CxxCH_TIGR02603"/>
    <property type="match status" value="1"/>
</dbReference>
<dbReference type="KEGG" id="uli:ETAA1_07280"/>
<evidence type="ECO:0000256" key="1">
    <source>
        <dbReference type="ARBA" id="ARBA00022617"/>
    </source>
</evidence>
<dbReference type="InterPro" id="IPR009056">
    <property type="entry name" value="Cyt_c-like_dom"/>
</dbReference>
<dbReference type="PROSITE" id="PS51007">
    <property type="entry name" value="CYTC"/>
    <property type="match status" value="1"/>
</dbReference>
<dbReference type="InterPro" id="IPR008979">
    <property type="entry name" value="Galactose-bd-like_sf"/>
</dbReference>
<dbReference type="PANTHER" id="PTHR33546:SF1">
    <property type="entry name" value="LARGE, MULTIFUNCTIONAL SECRETED PROTEIN"/>
    <property type="match status" value="1"/>
</dbReference>
<dbReference type="GO" id="GO:0046872">
    <property type="term" value="F:metal ion binding"/>
    <property type="evidence" value="ECO:0007669"/>
    <property type="project" value="UniProtKB-KW"/>
</dbReference>
<dbReference type="InterPro" id="IPR016024">
    <property type="entry name" value="ARM-type_fold"/>
</dbReference>
<dbReference type="CDD" id="cd02795">
    <property type="entry name" value="CBM6-CBM35-CBM36_like"/>
    <property type="match status" value="1"/>
</dbReference>
<evidence type="ECO:0000313" key="8">
    <source>
        <dbReference type="Proteomes" id="UP000319576"/>
    </source>
</evidence>
<dbReference type="GO" id="GO:0009055">
    <property type="term" value="F:electron transfer activity"/>
    <property type="evidence" value="ECO:0007669"/>
    <property type="project" value="InterPro"/>
</dbReference>
<feature type="chain" id="PRO_5021997737" evidence="5">
    <location>
        <begin position="21"/>
        <end position="1782"/>
    </location>
</feature>
<dbReference type="RefSeq" id="WP_145234386.1">
    <property type="nucleotide sequence ID" value="NZ_CP036273.1"/>
</dbReference>
<keyword evidence="8" id="KW-1185">Reference proteome</keyword>
<keyword evidence="5" id="KW-0732">Signal</keyword>
<evidence type="ECO:0000256" key="3">
    <source>
        <dbReference type="ARBA" id="ARBA00023004"/>
    </source>
</evidence>
<gene>
    <name evidence="7" type="ORF">ETAA1_07280</name>
</gene>
<reference evidence="7 8" key="1">
    <citation type="submission" date="2019-02" db="EMBL/GenBank/DDBJ databases">
        <title>Deep-cultivation of Planctomycetes and their phenomic and genomic characterization uncovers novel biology.</title>
        <authorList>
            <person name="Wiegand S."/>
            <person name="Jogler M."/>
            <person name="Boedeker C."/>
            <person name="Pinto D."/>
            <person name="Vollmers J."/>
            <person name="Rivas-Marin E."/>
            <person name="Kohn T."/>
            <person name="Peeters S.H."/>
            <person name="Heuer A."/>
            <person name="Rast P."/>
            <person name="Oberbeckmann S."/>
            <person name="Bunk B."/>
            <person name="Jeske O."/>
            <person name="Meyerdierks A."/>
            <person name="Storesund J.E."/>
            <person name="Kallscheuer N."/>
            <person name="Luecker S."/>
            <person name="Lage O.M."/>
            <person name="Pohl T."/>
            <person name="Merkel B.J."/>
            <person name="Hornburger P."/>
            <person name="Mueller R.-W."/>
            <person name="Bruemmer F."/>
            <person name="Labrenz M."/>
            <person name="Spormann A.M."/>
            <person name="Op den Camp H."/>
            <person name="Overmann J."/>
            <person name="Amann R."/>
            <person name="Jetten M.S.M."/>
            <person name="Mascher T."/>
            <person name="Medema M.H."/>
            <person name="Devos D.P."/>
            <person name="Kaster A.-K."/>
            <person name="Ovreas L."/>
            <person name="Rohde M."/>
            <person name="Galperin M.Y."/>
            <person name="Jogler C."/>
        </authorList>
    </citation>
    <scope>NUCLEOTIDE SEQUENCE [LARGE SCALE GENOMIC DNA]</scope>
    <source>
        <strain evidence="7 8">ETA_A1</strain>
    </source>
</reference>
<dbReference type="SUPFAM" id="SSF46626">
    <property type="entry name" value="Cytochrome c"/>
    <property type="match status" value="1"/>
</dbReference>
<dbReference type="InterPro" id="IPR013428">
    <property type="entry name" value="Membrane-bound_put_N"/>
</dbReference>
<name>A0A517XMW3_9BACT</name>
<dbReference type="Proteomes" id="UP000319576">
    <property type="component" value="Chromosome"/>
</dbReference>
<dbReference type="Pfam" id="PF13646">
    <property type="entry name" value="HEAT_2"/>
    <property type="match status" value="1"/>
</dbReference>
<dbReference type="Gene3D" id="2.60.120.260">
    <property type="entry name" value="Galactose-binding domain-like"/>
    <property type="match status" value="1"/>
</dbReference>
<dbReference type="SUPFAM" id="SSF49785">
    <property type="entry name" value="Galactose-binding domain-like"/>
    <property type="match status" value="1"/>
</dbReference>
<dbReference type="Pfam" id="PF23500">
    <property type="entry name" value="DUF7133"/>
    <property type="match status" value="1"/>
</dbReference>
<feature type="domain" description="Cytochrome c" evidence="6">
    <location>
        <begin position="1253"/>
        <end position="1386"/>
    </location>
</feature>
<keyword evidence="2 4" id="KW-0479">Metal-binding</keyword>
<dbReference type="Pfam" id="PF00034">
    <property type="entry name" value="Cytochrom_C"/>
    <property type="match status" value="1"/>
</dbReference>
<dbReference type="InterPro" id="IPR011041">
    <property type="entry name" value="Quinoprot_gluc/sorb_DH_b-prop"/>
</dbReference>
<keyword evidence="3 4" id="KW-0408">Iron</keyword>
<dbReference type="InterPro" id="IPR013427">
    <property type="entry name" value="Haem-bd_dom_put"/>
</dbReference>
<keyword evidence="1 4" id="KW-0349">Heme</keyword>
<protein>
    <submittedName>
        <fullName evidence="7">Neutral ceramidase</fullName>
        <ecNumber evidence="7">3.5.1.23</ecNumber>
    </submittedName>
</protein>
<feature type="signal peptide" evidence="5">
    <location>
        <begin position="1"/>
        <end position="20"/>
    </location>
</feature>
<organism evidence="7 8">
    <name type="scientific">Urbifossiella limnaea</name>
    <dbReference type="NCBI Taxonomy" id="2528023"/>
    <lineage>
        <taxon>Bacteria</taxon>
        <taxon>Pseudomonadati</taxon>
        <taxon>Planctomycetota</taxon>
        <taxon>Planctomycetia</taxon>
        <taxon>Gemmatales</taxon>
        <taxon>Gemmataceae</taxon>
        <taxon>Urbifossiella</taxon>
    </lineage>
</organism>
<sequence precursor="true">MRRPVLLALAAALVPAAAAAQPPALKVGVAKADITPAHPIRLNGFGSRRAESDGVYQKLWARGLAVHDGTAPVVLLTVDVLGIPADVHDELARRLAKKAGLPKERLSVTATHTHTGPMLTGANPTLFGVPIPNAHQANIDKYTPVFLDKLEEAALAALADLKPGRLEWGVGSATFAMNRRTRGGPTDHDLPVLVVRDAAGAVRAVYLGYACHAVTLSHNRLGGDWPGYAAAAVEDDHPGAVALVAVGCGADQNPTSGVTGENLEAARVQGREIAAEVRRLLTAPLTRVSGPITARVATLDLPLAALPTRAEWEEKAKRADAVGHHARVNLARLDRGEKLPTSVPYPVQTWAFADGLAMVHLPGEVVVDYSRRLKGELDGRRLWVTAYANHAPCYIPSERVLKEGGYEGGGAMIYYDQPVPFRPGLEDRIVGAVTEQLKAFAAKVDPAKNGGSRPLSPHQSLARIHAAAGLKVELAAAEPLVADPVAVAFGPDGKVWVAEMADYPTGRTDGKFDPGGRVVVLEDRDRDGVLDTSTVFLDNLPFPTGLLPWRGGVLVCAAPDILFAADTTGDGKADVVTKLYSGFGTQNYQARVNSLQYGLDGWVHGSCGLFGGAIVSHKTGKTHALGDRDFRIKPDTGELEPATGRTQQGRVRDDAGNWFGCDNSTLLKHYTLADHELARNPAVAYPSGTAVLVGGDRLFPLAAGTRYALSGPPNSVTAACGLGVYRDDLLGGNFTGNAFTCEPVNLLVHRRVLTPAGANFTAARAPEDAAGEFLASSDPWFRPVHATTGPDGALWVADMYRFLIEHPKFLPDAERAKVDPRAGAGLGRLYRVRPEAGPLGPWVRVRELATPALVAALDSPNGVQRDGAMMELIWNADPAAVAPLEALLATGSRPLARLHALCTLDALGKLSPAALAGALADADPTVRRHAARAAESRLADPAIAAAVANLAADPDVPVRVQAAYSLGVWRDAKAGAVLARLALDAKGDPYLTAAAVSSLTADNLPSFAAALFAAAGPDGPPPPLVRDLFATAAAAGDGAALPGLLDAATKSADGTYRTWQLTAATGALDALARRGRSWEKLPEPTRAALAPLVASARVTIDAPASTEAELLAAAPLLGRDPAARRDDLARLAAQLAATRPAAVQQAALAALARQTDDAVPAALVAAWPGATPTLRGRLLDTLLGRPAWAPALLDAVEKGTIPAGLIDAGRRQRLAGHPDAAVRERAAKRFAGASDPDRAKVVEAARPALALAGDRDRGKAVFARACAACHALGGVGSAVGPDLAALANKSPLYLLTEILDPNRNVDSRFVEYRAETADGRTVAGLLAAETAAAVTLRGQQGKDDTILRADLVALRGTAKSLMPEGLEKDLPPRDLADLLAYLTTTDAPPKRLAGNTPAEVTVRDGSAALRTSAAFVYGGAITFEAEFGNLGYWHGEADHAVWHVRNPAASAFDVYLDYACAPDSAGNALVLDAGDAVLRGKVASTGGWARYRTVKLGTLNLPAGAARVTVRPDGPVRGALLDLRTVYLVPPGQTPVAGKAASPADELRALTADLKAGDAAEEYRRIPRVFTVTLAAGKANDAATLRALLDAALPKVGDPLRDWQAVALGGGVVNGLSQVGVWPAARVAELTKDDAALAARWKAVLPRAHAMADDEKLPPGTRYDALRLVALDGWDAARPRLTKYLAKAAHAELQMGAVSGLADVNHADVGPLLVKALPDLTAGNRALAVAALLRTTDRAAALLSGVEAGSVPAAWLTVAQKEALRRHPDEAVRTRAVRALGP</sequence>
<proteinExistence type="predicted"/>
<dbReference type="Pfam" id="PF04734">
    <property type="entry name" value="Ceramidase_alk"/>
    <property type="match status" value="1"/>
</dbReference>
<dbReference type="GO" id="GO:0020037">
    <property type="term" value="F:heme binding"/>
    <property type="evidence" value="ECO:0007669"/>
    <property type="project" value="InterPro"/>
</dbReference>
<evidence type="ECO:0000256" key="4">
    <source>
        <dbReference type="PROSITE-ProRule" id="PRU00433"/>
    </source>
</evidence>
<evidence type="ECO:0000313" key="7">
    <source>
        <dbReference type="EMBL" id="QDU18832.1"/>
    </source>
</evidence>
<dbReference type="InterPro" id="IPR036909">
    <property type="entry name" value="Cyt_c-like_dom_sf"/>
</dbReference>
<accession>A0A517XMW3</accession>
<dbReference type="EMBL" id="CP036273">
    <property type="protein sequence ID" value="QDU18832.1"/>
    <property type="molecule type" value="Genomic_DNA"/>
</dbReference>
<dbReference type="Gene3D" id="1.10.760.10">
    <property type="entry name" value="Cytochrome c-like domain"/>
    <property type="match status" value="1"/>
</dbReference>
<evidence type="ECO:0000256" key="2">
    <source>
        <dbReference type="ARBA" id="ARBA00022723"/>
    </source>
</evidence>
<dbReference type="EC" id="3.5.1.23" evidence="7"/>
<dbReference type="OrthoDB" id="230287at2"/>
<dbReference type="InterPro" id="IPR011989">
    <property type="entry name" value="ARM-like"/>
</dbReference>
<dbReference type="InterPro" id="IPR031329">
    <property type="entry name" value="NEUT/ALK_ceramidase_N"/>
</dbReference>
<dbReference type="GO" id="GO:0017040">
    <property type="term" value="F:N-acylsphingosine amidohydrolase activity"/>
    <property type="evidence" value="ECO:0007669"/>
    <property type="project" value="UniProtKB-EC"/>
</dbReference>